<sequence>MTVILRFERQEDLMRMWVSEWSTRGQINVSSGLSLDLKAHVILGNFVDVFTRYPSPVKPKYARRRKIRGPTAFAKGKKQYEAQWISRTVQAGTGDHVKTYLKTRYVIRVICRETLISSASLSK</sequence>
<evidence type="ECO:0000313" key="2">
    <source>
        <dbReference type="Proteomes" id="UP000799640"/>
    </source>
</evidence>
<dbReference type="AlphaFoldDB" id="A0A6G1I5S3"/>
<proteinExistence type="predicted"/>
<dbReference type="EMBL" id="ML996689">
    <property type="protein sequence ID" value="KAF2403653.1"/>
    <property type="molecule type" value="Genomic_DNA"/>
</dbReference>
<name>A0A6G1I5S3_9PEZI</name>
<dbReference type="OrthoDB" id="2400485at2759"/>
<organism evidence="1 2">
    <name type="scientific">Trichodelitschia bisporula</name>
    <dbReference type="NCBI Taxonomy" id="703511"/>
    <lineage>
        <taxon>Eukaryota</taxon>
        <taxon>Fungi</taxon>
        <taxon>Dikarya</taxon>
        <taxon>Ascomycota</taxon>
        <taxon>Pezizomycotina</taxon>
        <taxon>Dothideomycetes</taxon>
        <taxon>Dothideomycetes incertae sedis</taxon>
        <taxon>Phaeotrichales</taxon>
        <taxon>Phaeotrichaceae</taxon>
        <taxon>Trichodelitschia</taxon>
    </lineage>
</organism>
<gene>
    <name evidence="1" type="ORF">EJ06DRAFT_519392</name>
</gene>
<dbReference type="Proteomes" id="UP000799640">
    <property type="component" value="Unassembled WGS sequence"/>
</dbReference>
<protein>
    <submittedName>
        <fullName evidence="1">Uncharacterized protein</fullName>
    </submittedName>
</protein>
<keyword evidence="2" id="KW-1185">Reference proteome</keyword>
<accession>A0A6G1I5S3</accession>
<evidence type="ECO:0000313" key="1">
    <source>
        <dbReference type="EMBL" id="KAF2403653.1"/>
    </source>
</evidence>
<reference evidence="1" key="1">
    <citation type="journal article" date="2020" name="Stud. Mycol.">
        <title>101 Dothideomycetes genomes: a test case for predicting lifestyles and emergence of pathogens.</title>
        <authorList>
            <person name="Haridas S."/>
            <person name="Albert R."/>
            <person name="Binder M."/>
            <person name="Bloem J."/>
            <person name="Labutti K."/>
            <person name="Salamov A."/>
            <person name="Andreopoulos B."/>
            <person name="Baker S."/>
            <person name="Barry K."/>
            <person name="Bills G."/>
            <person name="Bluhm B."/>
            <person name="Cannon C."/>
            <person name="Castanera R."/>
            <person name="Culley D."/>
            <person name="Daum C."/>
            <person name="Ezra D."/>
            <person name="Gonzalez J."/>
            <person name="Henrissat B."/>
            <person name="Kuo A."/>
            <person name="Liang C."/>
            <person name="Lipzen A."/>
            <person name="Lutzoni F."/>
            <person name="Magnuson J."/>
            <person name="Mondo S."/>
            <person name="Nolan M."/>
            <person name="Ohm R."/>
            <person name="Pangilinan J."/>
            <person name="Park H.-J."/>
            <person name="Ramirez L."/>
            <person name="Alfaro M."/>
            <person name="Sun H."/>
            <person name="Tritt A."/>
            <person name="Yoshinaga Y."/>
            <person name="Zwiers L.-H."/>
            <person name="Turgeon B."/>
            <person name="Goodwin S."/>
            <person name="Spatafora J."/>
            <person name="Crous P."/>
            <person name="Grigoriev I."/>
        </authorList>
    </citation>
    <scope>NUCLEOTIDE SEQUENCE</scope>
    <source>
        <strain evidence="1">CBS 262.69</strain>
    </source>
</reference>